<dbReference type="Proteomes" id="UP000694255">
    <property type="component" value="Unassembled WGS sequence"/>
</dbReference>
<evidence type="ECO:0000256" key="12">
    <source>
        <dbReference type="ARBA" id="ARBA00074047"/>
    </source>
</evidence>
<keyword evidence="17" id="KW-1185">Reference proteome</keyword>
<evidence type="ECO:0000256" key="11">
    <source>
        <dbReference type="ARBA" id="ARBA00067221"/>
    </source>
</evidence>
<comment type="subcellular location">
    <subcellularLocation>
        <location evidence="1">Mitochondrion inner membrane</location>
        <topology evidence="1">Peripheral membrane protein</topology>
        <orientation evidence="1">Intermembrane side</orientation>
    </subcellularLocation>
</comment>
<evidence type="ECO:0000256" key="8">
    <source>
        <dbReference type="ARBA" id="ARBA00023128"/>
    </source>
</evidence>
<feature type="region of interest" description="Disordered" evidence="14">
    <location>
        <begin position="1"/>
        <end position="29"/>
    </location>
</feature>
<dbReference type="FunFam" id="1.10.287.810:FF:000001">
    <property type="entry name" value="mitochondrial import inner membrane translocase subunit TIM13"/>
    <property type="match status" value="1"/>
</dbReference>
<protein>
    <recommendedName>
        <fullName evidence="13">Mitochondrial import inner membrane translocase subunit TIM13</fullName>
    </recommendedName>
    <alternativeName>
        <fullName evidence="11 12">mitochondrial import inner membrane translocase subunit TIM13</fullName>
    </alternativeName>
</protein>
<dbReference type="GO" id="GO:0046872">
    <property type="term" value="F:metal ion binding"/>
    <property type="evidence" value="ECO:0007669"/>
    <property type="project" value="UniProtKB-KW"/>
</dbReference>
<evidence type="ECO:0000259" key="15">
    <source>
        <dbReference type="Pfam" id="PF02953"/>
    </source>
</evidence>
<proteinExistence type="inferred from homology"/>
<keyword evidence="4" id="KW-0479">Metal-binding</keyword>
<dbReference type="GO" id="GO:0005743">
    <property type="term" value="C:mitochondrial inner membrane"/>
    <property type="evidence" value="ECO:0007669"/>
    <property type="project" value="UniProtKB-SubCell"/>
</dbReference>
<dbReference type="EMBL" id="JAGSYN010000044">
    <property type="protein sequence ID" value="KAG7666059.1"/>
    <property type="molecule type" value="Genomic_DNA"/>
</dbReference>
<evidence type="ECO:0000256" key="3">
    <source>
        <dbReference type="ARBA" id="ARBA00022448"/>
    </source>
</evidence>
<dbReference type="AlphaFoldDB" id="A0A8J5QI46"/>
<gene>
    <name evidence="16" type="ORF">J8A68_000489</name>
</gene>
<evidence type="ECO:0000256" key="9">
    <source>
        <dbReference type="ARBA" id="ARBA00023157"/>
    </source>
</evidence>
<dbReference type="InterPro" id="IPR004217">
    <property type="entry name" value="Tim10-like"/>
</dbReference>
<reference evidence="16 17" key="1">
    <citation type="journal article" date="2021" name="DNA Res.">
        <title>Genome analysis of Candida subhashii reveals its hybrid nature and dual mitochondrial genome conformations.</title>
        <authorList>
            <person name="Mixao V."/>
            <person name="Hegedusova E."/>
            <person name="Saus E."/>
            <person name="Pryszcz L.P."/>
            <person name="Cillingova A."/>
            <person name="Nosek J."/>
            <person name="Gabaldon T."/>
        </authorList>
    </citation>
    <scope>NUCLEOTIDE SEQUENCE [LARGE SCALE GENOMIC DNA]</scope>
    <source>
        <strain evidence="16 17">CBS 10753</strain>
    </source>
</reference>
<organism evidence="16 17">
    <name type="scientific">[Candida] subhashii</name>
    <dbReference type="NCBI Taxonomy" id="561895"/>
    <lineage>
        <taxon>Eukaryota</taxon>
        <taxon>Fungi</taxon>
        <taxon>Dikarya</taxon>
        <taxon>Ascomycota</taxon>
        <taxon>Saccharomycotina</taxon>
        <taxon>Pichiomycetes</taxon>
        <taxon>Debaryomycetaceae</taxon>
        <taxon>Spathaspora</taxon>
    </lineage>
</organism>
<comment type="similarity">
    <text evidence="2">Belongs to the small Tim family.</text>
</comment>
<keyword evidence="9" id="KW-1015">Disulfide bond</keyword>
<evidence type="ECO:0000256" key="5">
    <source>
        <dbReference type="ARBA" id="ARBA00022833"/>
    </source>
</evidence>
<keyword evidence="10" id="KW-0143">Chaperone</keyword>
<keyword evidence="6" id="KW-0653">Protein transport</keyword>
<keyword evidence="5" id="KW-0862">Zinc</keyword>
<dbReference type="GO" id="GO:0015031">
    <property type="term" value="P:protein transport"/>
    <property type="evidence" value="ECO:0007669"/>
    <property type="project" value="UniProtKB-KW"/>
</dbReference>
<evidence type="ECO:0000256" key="10">
    <source>
        <dbReference type="ARBA" id="ARBA00023186"/>
    </source>
</evidence>
<keyword evidence="7" id="KW-0811">Translocation</keyword>
<dbReference type="GO" id="GO:0042719">
    <property type="term" value="C:mitochondrial intermembrane space chaperone complex"/>
    <property type="evidence" value="ECO:0007669"/>
    <property type="project" value="UniProtKB-ARBA"/>
</dbReference>
<evidence type="ECO:0000256" key="4">
    <source>
        <dbReference type="ARBA" id="ARBA00022723"/>
    </source>
</evidence>
<dbReference type="OrthoDB" id="7813104at2759"/>
<evidence type="ECO:0000313" key="16">
    <source>
        <dbReference type="EMBL" id="KAG7666059.1"/>
    </source>
</evidence>
<evidence type="ECO:0000256" key="6">
    <source>
        <dbReference type="ARBA" id="ARBA00022927"/>
    </source>
</evidence>
<dbReference type="Pfam" id="PF02953">
    <property type="entry name" value="zf-Tim10_DDP"/>
    <property type="match status" value="1"/>
</dbReference>
<feature type="compositionally biased region" description="Low complexity" evidence="14">
    <location>
        <begin position="1"/>
        <end position="16"/>
    </location>
</feature>
<comment type="caution">
    <text evidence="16">The sequence shown here is derived from an EMBL/GenBank/DDBJ whole genome shotgun (WGS) entry which is preliminary data.</text>
</comment>
<name>A0A8J5QI46_9ASCO</name>
<keyword evidence="8" id="KW-0496">Mitochondrion</keyword>
<dbReference type="RefSeq" id="XP_049266291.1">
    <property type="nucleotide sequence ID" value="XM_049408920.1"/>
</dbReference>
<evidence type="ECO:0000256" key="14">
    <source>
        <dbReference type="SAM" id="MobiDB-lite"/>
    </source>
</evidence>
<accession>A0A8J5QI46</accession>
<dbReference type="GeneID" id="73467290"/>
<dbReference type="GO" id="GO:0045039">
    <property type="term" value="P:protein insertion into mitochondrial inner membrane"/>
    <property type="evidence" value="ECO:0007669"/>
    <property type="project" value="UniProtKB-ARBA"/>
</dbReference>
<sequence>MALFGSSKPTSSASDSAGPSMKNQQLKQEIQQQISQELATANATELVRTITENCFDKCIYTPQDALSNQENQCINLCKEKYMRSWNVISKAYIARIQQASAQQ</sequence>
<evidence type="ECO:0000313" key="17">
    <source>
        <dbReference type="Proteomes" id="UP000694255"/>
    </source>
</evidence>
<evidence type="ECO:0000256" key="2">
    <source>
        <dbReference type="ARBA" id="ARBA00006720"/>
    </source>
</evidence>
<keyword evidence="3" id="KW-0813">Transport</keyword>
<evidence type="ECO:0000256" key="13">
    <source>
        <dbReference type="ARBA" id="ARBA00074275"/>
    </source>
</evidence>
<evidence type="ECO:0000256" key="1">
    <source>
        <dbReference type="ARBA" id="ARBA00004137"/>
    </source>
</evidence>
<feature type="domain" description="Tim10-like" evidence="15">
    <location>
        <begin position="32"/>
        <end position="93"/>
    </location>
</feature>
<evidence type="ECO:0000256" key="7">
    <source>
        <dbReference type="ARBA" id="ARBA00023010"/>
    </source>
</evidence>